<evidence type="ECO:0000256" key="3">
    <source>
        <dbReference type="ARBA" id="ARBA00022555"/>
    </source>
</evidence>
<comment type="caution">
    <text evidence="14">The sequence shown here is derived from an EMBL/GenBank/DDBJ whole genome shotgun (WGS) entry which is preliminary data.</text>
</comment>
<evidence type="ECO:0000256" key="11">
    <source>
        <dbReference type="PROSITE-ProRule" id="PRU00703"/>
    </source>
</evidence>
<evidence type="ECO:0000256" key="9">
    <source>
        <dbReference type="ARBA" id="ARBA00022842"/>
    </source>
</evidence>
<dbReference type="Gene3D" id="1.10.3090.10">
    <property type="entry name" value="cca-adding enzyme, domain 2"/>
    <property type="match status" value="1"/>
</dbReference>
<name>A0A7C3PH22_9CYAN</name>
<dbReference type="AlphaFoldDB" id="A0A7C3PH22"/>
<dbReference type="Pfam" id="PF01743">
    <property type="entry name" value="PolyA_pol"/>
    <property type="match status" value="1"/>
</dbReference>
<dbReference type="GO" id="GO:0000049">
    <property type="term" value="F:tRNA binding"/>
    <property type="evidence" value="ECO:0007669"/>
    <property type="project" value="UniProtKB-KW"/>
</dbReference>
<dbReference type="SUPFAM" id="SSF81891">
    <property type="entry name" value="Poly A polymerase C-terminal region-like"/>
    <property type="match status" value="1"/>
</dbReference>
<accession>A0A7C3PH22</accession>
<dbReference type="GO" id="GO:0016779">
    <property type="term" value="F:nucleotidyltransferase activity"/>
    <property type="evidence" value="ECO:0007669"/>
    <property type="project" value="UniProtKB-KW"/>
</dbReference>
<keyword evidence="4 12" id="KW-0808">Transferase</keyword>
<dbReference type="GO" id="GO:0008033">
    <property type="term" value="P:tRNA processing"/>
    <property type="evidence" value="ECO:0007669"/>
    <property type="project" value="UniProtKB-KW"/>
</dbReference>
<keyword evidence="8" id="KW-0547">Nucleotide-binding</keyword>
<organism evidence="14">
    <name type="scientific">Oscillatoriales cyanobacterium SpSt-418</name>
    <dbReference type="NCBI Taxonomy" id="2282169"/>
    <lineage>
        <taxon>Bacteria</taxon>
        <taxon>Bacillati</taxon>
        <taxon>Cyanobacteriota</taxon>
        <taxon>Cyanophyceae</taxon>
        <taxon>Oscillatoriophycideae</taxon>
        <taxon>Oscillatoriales</taxon>
    </lineage>
</organism>
<dbReference type="EMBL" id="DSRU01000295">
    <property type="protein sequence ID" value="HFN00154.1"/>
    <property type="molecule type" value="Genomic_DNA"/>
</dbReference>
<dbReference type="SUPFAM" id="SSF54631">
    <property type="entry name" value="CBS-domain pair"/>
    <property type="match status" value="1"/>
</dbReference>
<proteinExistence type="inferred from homology"/>
<evidence type="ECO:0000259" key="13">
    <source>
        <dbReference type="PROSITE" id="PS51371"/>
    </source>
</evidence>
<dbReference type="SUPFAM" id="SSF64182">
    <property type="entry name" value="DHH phosphoesterases"/>
    <property type="match status" value="1"/>
</dbReference>
<evidence type="ECO:0000313" key="14">
    <source>
        <dbReference type="EMBL" id="HFN00154.1"/>
    </source>
</evidence>
<evidence type="ECO:0000256" key="8">
    <source>
        <dbReference type="ARBA" id="ARBA00022741"/>
    </source>
</evidence>
<feature type="domain" description="CBS" evidence="13">
    <location>
        <begin position="389"/>
        <end position="445"/>
    </location>
</feature>
<dbReference type="InterPro" id="IPR002646">
    <property type="entry name" value="PolA_pol_head_dom"/>
</dbReference>
<dbReference type="InterPro" id="IPR000644">
    <property type="entry name" value="CBS_dom"/>
</dbReference>
<feature type="domain" description="CBS" evidence="13">
    <location>
        <begin position="326"/>
        <end position="385"/>
    </location>
</feature>
<keyword evidence="7" id="KW-0479">Metal-binding</keyword>
<evidence type="ECO:0000256" key="2">
    <source>
        <dbReference type="ARBA" id="ARBA00007265"/>
    </source>
</evidence>
<dbReference type="InterPro" id="IPR038763">
    <property type="entry name" value="DHH_sf"/>
</dbReference>
<dbReference type="CDD" id="cd05398">
    <property type="entry name" value="NT_ClassII-CCAase"/>
    <property type="match status" value="1"/>
</dbReference>
<dbReference type="InterPro" id="IPR043519">
    <property type="entry name" value="NT_sf"/>
</dbReference>
<dbReference type="PANTHER" id="PTHR47788">
    <property type="entry name" value="POLYA POLYMERASE"/>
    <property type="match status" value="1"/>
</dbReference>
<dbReference type="CDD" id="cd04595">
    <property type="entry name" value="CBS_pair_DHH_polyA_Pol_assoc"/>
    <property type="match status" value="1"/>
</dbReference>
<dbReference type="Pfam" id="PF00571">
    <property type="entry name" value="CBS"/>
    <property type="match status" value="2"/>
</dbReference>
<dbReference type="SUPFAM" id="SSF81301">
    <property type="entry name" value="Nucleotidyltransferase"/>
    <property type="match status" value="1"/>
</dbReference>
<evidence type="ECO:0000256" key="6">
    <source>
        <dbReference type="ARBA" id="ARBA00022695"/>
    </source>
</evidence>
<dbReference type="Gene3D" id="3.30.460.10">
    <property type="entry name" value="Beta Polymerase, domain 2"/>
    <property type="match status" value="1"/>
</dbReference>
<comment type="cofactor">
    <cofactor evidence="1">
        <name>Mg(2+)</name>
        <dbReference type="ChEBI" id="CHEBI:18420"/>
    </cofactor>
</comment>
<keyword evidence="6" id="KW-0548">Nucleotidyltransferase</keyword>
<evidence type="ECO:0000256" key="4">
    <source>
        <dbReference type="ARBA" id="ARBA00022679"/>
    </source>
</evidence>
<dbReference type="GO" id="GO:0000166">
    <property type="term" value="F:nucleotide binding"/>
    <property type="evidence" value="ECO:0007669"/>
    <property type="project" value="UniProtKB-KW"/>
</dbReference>
<dbReference type="GO" id="GO:0046872">
    <property type="term" value="F:metal ion binding"/>
    <property type="evidence" value="ECO:0007669"/>
    <property type="project" value="UniProtKB-KW"/>
</dbReference>
<dbReference type="PANTHER" id="PTHR47788:SF1">
    <property type="entry name" value="A-ADDING TRNA NUCLEOTIDYLTRANSFERASE"/>
    <property type="match status" value="1"/>
</dbReference>
<dbReference type="InterPro" id="IPR052390">
    <property type="entry name" value="tRNA_nt/polyA_polymerase"/>
</dbReference>
<keyword evidence="10 12" id="KW-0694">RNA-binding</keyword>
<dbReference type="SMART" id="SM00116">
    <property type="entry name" value="CBS"/>
    <property type="match status" value="2"/>
</dbReference>
<sequence>MDLILCHTTADFDTLGAAVGLTFLHPGSRIVLAGGAHPAVRDFLALHRDEYPLLERRSVNAEQLQHIFVVDTCRRDRLGKTAEWLDLSHVEVSLYDHHPDAICDVPAKRSRVESVGSTTTLIVEEMQSAEITPNPMAATVMALGIHVDTGSLTYGHTTVRDARALAWLMEQGANLRAIAEYVDPGLSSDLQDVLSMALDELQTETVQGFAIGSVLLRLSGFTPGLSSVVGRLMEVTELDALLFAAAYCRENDCEIETAPESMLTVIGRSRIDGTDLNTLFAGLGGGGHPRAAAVNLRDVEPALTLAMLVKQFKDQIPQPPIARELMSSPVRTIRPNTTIGEAQRILLRYGHSGLSVVDASDQLVGIISRRDLDIALHHGFSHAPVRGYMTTNVKTITPTTPLPEIESLMVTYDIGRLPVLANGQLVGIVTRTDVLRQLHRQSLQRNGHHAFLGAAWEGSSCPLTLPLFDNQPQALLEQLYQAIVPELAQLLREAATAAGDRGWHLYLVGGGVRDLLLSLMNGNSHTYEKLLLQDIDLVVDGFHTAAEVGAGVELARSLQQHYSQVRLEIHGKFQTAALLWHHDPVFQSLWIDIATARTEFYPYPAANPEVEASSIQQDLYRRDFTINAMALRLTEPRAGDLLDYFGGLLDLQAKQVRVLHTNSFIEDPTRIFRAVRFAVRLGFALEPQTESSIRHAIASGIYHQVQAQREVAPALQTRLRAELQLILESPYWYEALQKLGELGAFRCIHSQLEPTQALWRRLRLTQRFLQTKGSLQQLEFSNTPTWLLLLEVILAQLPASEGAKVGTNLQLPHTSIQRLAMRETAQIQVFENLPKCDRPSQIVHVLRGYDPILLVWLMLDLPRPLRRLVWRYLTEWSQVQAPLDGNDLKLMGYKPGPKFRDMLERLMAATLDQEITDRKSAEVFLQQHFSP</sequence>
<keyword evidence="9" id="KW-0460">Magnesium</keyword>
<comment type="similarity">
    <text evidence="2 12">Belongs to the tRNA nucleotidyltransferase/poly(A) polymerase family.</text>
</comment>
<protein>
    <submittedName>
        <fullName evidence="14">CBS domain-containing protein</fullName>
    </submittedName>
</protein>
<evidence type="ECO:0000256" key="1">
    <source>
        <dbReference type="ARBA" id="ARBA00001946"/>
    </source>
</evidence>
<dbReference type="InterPro" id="IPR046342">
    <property type="entry name" value="CBS_dom_sf"/>
</dbReference>
<keyword evidence="5" id="KW-0819">tRNA processing</keyword>
<reference evidence="14" key="1">
    <citation type="journal article" date="2020" name="mSystems">
        <title>Genome- and Community-Level Interaction Insights into Carbon Utilization and Element Cycling Functions of Hydrothermarchaeota in Hydrothermal Sediment.</title>
        <authorList>
            <person name="Zhou Z."/>
            <person name="Liu Y."/>
            <person name="Xu W."/>
            <person name="Pan J."/>
            <person name="Luo Z.H."/>
            <person name="Li M."/>
        </authorList>
    </citation>
    <scope>NUCLEOTIDE SEQUENCE [LARGE SCALE GENOMIC DNA]</scope>
    <source>
        <strain evidence="14">SpSt-418</strain>
    </source>
</reference>
<evidence type="ECO:0000256" key="7">
    <source>
        <dbReference type="ARBA" id="ARBA00022723"/>
    </source>
</evidence>
<evidence type="ECO:0000256" key="12">
    <source>
        <dbReference type="RuleBase" id="RU003953"/>
    </source>
</evidence>
<dbReference type="PROSITE" id="PS51371">
    <property type="entry name" value="CBS"/>
    <property type="match status" value="2"/>
</dbReference>
<keyword evidence="3" id="KW-0820">tRNA-binding</keyword>
<evidence type="ECO:0000256" key="10">
    <source>
        <dbReference type="ARBA" id="ARBA00022884"/>
    </source>
</evidence>
<evidence type="ECO:0000256" key="5">
    <source>
        <dbReference type="ARBA" id="ARBA00022694"/>
    </source>
</evidence>
<dbReference type="Gene3D" id="3.10.580.10">
    <property type="entry name" value="CBS-domain"/>
    <property type="match status" value="1"/>
</dbReference>
<gene>
    <name evidence="14" type="ORF">ENR64_20825</name>
</gene>
<keyword evidence="11" id="KW-0129">CBS domain</keyword>
<dbReference type="Gene3D" id="3.90.1640.10">
    <property type="entry name" value="inorganic pyrophosphatase (n-terminal core)"/>
    <property type="match status" value="1"/>
</dbReference>